<evidence type="ECO:0000256" key="9">
    <source>
        <dbReference type="ARBA" id="ARBA00023167"/>
    </source>
</evidence>
<dbReference type="SUPFAM" id="SSF55347">
    <property type="entry name" value="Glyceraldehyde-3-phosphate dehydrogenase-like, C-terminal domain"/>
    <property type="match status" value="1"/>
</dbReference>
<keyword evidence="7" id="KW-0791">Threonine biosynthesis</keyword>
<dbReference type="NCBIfam" id="NF004976">
    <property type="entry name" value="PRK06349.1"/>
    <property type="match status" value="1"/>
</dbReference>
<dbReference type="PANTHER" id="PTHR43331">
    <property type="entry name" value="HOMOSERINE DEHYDROGENASE"/>
    <property type="match status" value="1"/>
</dbReference>
<feature type="domain" description="Aspartate/homoserine dehydrogenase NAD-binding" evidence="11">
    <location>
        <begin position="14"/>
        <end position="124"/>
    </location>
</feature>
<comment type="pathway">
    <text evidence="2">Amino-acid biosynthesis; L-methionine biosynthesis via de novo pathway; L-homoserine from L-aspartate: step 3/3.</text>
</comment>
<evidence type="ECO:0000259" key="10">
    <source>
        <dbReference type="Pfam" id="PF00742"/>
    </source>
</evidence>
<dbReference type="GO" id="GO:0009088">
    <property type="term" value="P:threonine biosynthetic process"/>
    <property type="evidence" value="ECO:0007669"/>
    <property type="project" value="UniProtKB-UniPathway"/>
</dbReference>
<evidence type="ECO:0000256" key="6">
    <source>
        <dbReference type="ARBA" id="ARBA00022605"/>
    </source>
</evidence>
<evidence type="ECO:0000256" key="3">
    <source>
        <dbReference type="ARBA" id="ARBA00006753"/>
    </source>
</evidence>
<accession>A0A6B3LUX7</accession>
<dbReference type="EC" id="1.1.1.3" evidence="4"/>
<dbReference type="SUPFAM" id="SSF51735">
    <property type="entry name" value="NAD(P)-binding Rossmann-fold domains"/>
    <property type="match status" value="1"/>
</dbReference>
<evidence type="ECO:0000256" key="2">
    <source>
        <dbReference type="ARBA" id="ARBA00005062"/>
    </source>
</evidence>
<evidence type="ECO:0000313" key="12">
    <source>
        <dbReference type="EMBL" id="NEM97291.1"/>
    </source>
</evidence>
<keyword evidence="8 12" id="KW-0560">Oxidoreductase</keyword>
<dbReference type="GO" id="GO:0004412">
    <property type="term" value="F:homoserine dehydrogenase activity"/>
    <property type="evidence" value="ECO:0007669"/>
    <property type="project" value="UniProtKB-EC"/>
</dbReference>
<evidence type="ECO:0000256" key="8">
    <source>
        <dbReference type="ARBA" id="ARBA00023002"/>
    </source>
</evidence>
<dbReference type="EMBL" id="JAAGWD010000002">
    <property type="protein sequence ID" value="NEM97291.1"/>
    <property type="molecule type" value="Genomic_DNA"/>
</dbReference>
<dbReference type="UniPathway" id="UPA00050">
    <property type="reaction ID" value="UER00063"/>
</dbReference>
<dbReference type="GO" id="GO:0009086">
    <property type="term" value="P:methionine biosynthetic process"/>
    <property type="evidence" value="ECO:0007669"/>
    <property type="project" value="UniProtKB-KW"/>
</dbReference>
<evidence type="ECO:0000259" key="11">
    <source>
        <dbReference type="Pfam" id="PF03447"/>
    </source>
</evidence>
<evidence type="ECO:0000256" key="5">
    <source>
        <dbReference type="ARBA" id="ARBA00013376"/>
    </source>
</evidence>
<reference evidence="12 13" key="1">
    <citation type="submission" date="2020-02" db="EMBL/GenBank/DDBJ databases">
        <authorList>
            <person name="Kim M.K."/>
        </authorList>
    </citation>
    <scope>NUCLEOTIDE SEQUENCE [LARGE SCALE GENOMIC DNA]</scope>
    <source>
        <strain evidence="12 13">BT327</strain>
    </source>
</reference>
<dbReference type="InterPro" id="IPR005106">
    <property type="entry name" value="Asp/hSer_DH_NAD-bd"/>
</dbReference>
<dbReference type="RefSeq" id="WP_163913514.1">
    <property type="nucleotide sequence ID" value="NZ_JAAGWD010000002.1"/>
</dbReference>
<dbReference type="InterPro" id="IPR001342">
    <property type="entry name" value="HDH_cat"/>
</dbReference>
<keyword evidence="6" id="KW-0028">Amino-acid biosynthesis</keyword>
<dbReference type="FunFam" id="3.30.360.10:FF:000005">
    <property type="entry name" value="Homoserine dehydrogenase"/>
    <property type="match status" value="1"/>
</dbReference>
<gene>
    <name evidence="12" type="ORF">GXP69_06265</name>
</gene>
<evidence type="ECO:0000256" key="4">
    <source>
        <dbReference type="ARBA" id="ARBA00013213"/>
    </source>
</evidence>
<proteinExistence type="inferred from homology"/>
<name>A0A6B3LUX7_9BACT</name>
<evidence type="ECO:0000256" key="7">
    <source>
        <dbReference type="ARBA" id="ARBA00022697"/>
    </source>
</evidence>
<evidence type="ECO:0000256" key="1">
    <source>
        <dbReference type="ARBA" id="ARBA00005056"/>
    </source>
</evidence>
<dbReference type="PANTHER" id="PTHR43331:SF1">
    <property type="entry name" value="HOMOSERINE DEHYDROGENASE"/>
    <property type="match status" value="1"/>
</dbReference>
<comment type="pathway">
    <text evidence="1">Amino-acid biosynthesis; L-threonine biosynthesis; L-threonine from L-aspartate: step 3/5.</text>
</comment>
<organism evidence="12 13">
    <name type="scientific">Pontibacter burrus</name>
    <dbReference type="NCBI Taxonomy" id="2704466"/>
    <lineage>
        <taxon>Bacteria</taxon>
        <taxon>Pseudomonadati</taxon>
        <taxon>Bacteroidota</taxon>
        <taxon>Cytophagia</taxon>
        <taxon>Cytophagales</taxon>
        <taxon>Hymenobacteraceae</taxon>
        <taxon>Pontibacter</taxon>
    </lineage>
</organism>
<dbReference type="UniPathway" id="UPA00051">
    <property type="reaction ID" value="UER00465"/>
</dbReference>
<sequence>MKNRQSNIRLGIFGFGCVGQGLYNVVQTIAQAGIEVAKICVKDREKPRTLPTSAFTYDPQELLQDTSINILAELISDADEAYHIVKQALLAGRTIVSANKKMLARHLPELITLQQNYGGTLLYEAAVGGSIPIIRTLESYYSAEPLTKVRGILNGSSNYILTKMEAESLSYSLALQQAQELGFAEAIPTLDVGGYDTVNKLSLIAAHGFGATVQPEDVLRFGINTVTEADLTIAQTINSRIRLVATAAVDEDNKLTLRVLPTFVTEADELYYVQNETNGVSIDPVFAGEQFLKGSGAGSFPTGSAVWADVSAAIAGYRYTYPKAAKKTVAINQESELFLYLRCTEEVELAPALKLRLNLLQTTAGDSIYSLLIKERELLRLHSYLSDQQVFVAEITAEQAKLIALQSGVAEAMIY</sequence>
<dbReference type="Gene3D" id="3.40.50.720">
    <property type="entry name" value="NAD(P)-binding Rossmann-like Domain"/>
    <property type="match status" value="1"/>
</dbReference>
<protein>
    <recommendedName>
        <fullName evidence="5">Homoserine dehydrogenase</fullName>
        <ecNumber evidence="4">1.1.1.3</ecNumber>
    </recommendedName>
</protein>
<dbReference type="Pfam" id="PF00742">
    <property type="entry name" value="Homoserine_dh"/>
    <property type="match status" value="1"/>
</dbReference>
<keyword evidence="13" id="KW-1185">Reference proteome</keyword>
<comment type="similarity">
    <text evidence="3">Belongs to the homoserine dehydrogenase family.</text>
</comment>
<keyword evidence="9" id="KW-0486">Methionine biosynthesis</keyword>
<dbReference type="Proteomes" id="UP000474777">
    <property type="component" value="Unassembled WGS sequence"/>
</dbReference>
<feature type="domain" description="Homoserine dehydrogenase catalytic" evidence="10">
    <location>
        <begin position="132"/>
        <end position="310"/>
    </location>
</feature>
<dbReference type="GO" id="GO:0050661">
    <property type="term" value="F:NADP binding"/>
    <property type="evidence" value="ECO:0007669"/>
    <property type="project" value="InterPro"/>
</dbReference>
<dbReference type="Gene3D" id="3.30.360.10">
    <property type="entry name" value="Dihydrodipicolinate Reductase, domain 2"/>
    <property type="match status" value="1"/>
</dbReference>
<comment type="caution">
    <text evidence="12">The sequence shown here is derived from an EMBL/GenBank/DDBJ whole genome shotgun (WGS) entry which is preliminary data.</text>
</comment>
<evidence type="ECO:0000313" key="13">
    <source>
        <dbReference type="Proteomes" id="UP000474777"/>
    </source>
</evidence>
<dbReference type="AlphaFoldDB" id="A0A6B3LUX7"/>
<dbReference type="Pfam" id="PF03447">
    <property type="entry name" value="NAD_binding_3"/>
    <property type="match status" value="1"/>
</dbReference>
<dbReference type="InterPro" id="IPR036291">
    <property type="entry name" value="NAD(P)-bd_dom_sf"/>
</dbReference>